<evidence type="ECO:0000256" key="3">
    <source>
        <dbReference type="ARBA" id="ARBA00022741"/>
    </source>
</evidence>
<keyword evidence="5" id="KW-0067">ATP-binding</keyword>
<comment type="caution">
    <text evidence="7">The sequence shown here is derived from an EMBL/GenBank/DDBJ whole genome shotgun (WGS) entry which is preliminary data.</text>
</comment>
<name>A0AAV5KAG4_9ROSI</name>
<accession>A0AAV5KAG4</accession>
<dbReference type="InterPro" id="IPR001245">
    <property type="entry name" value="Ser-Thr/Tyr_kinase_cat_dom"/>
</dbReference>
<evidence type="ECO:0000313" key="7">
    <source>
        <dbReference type="EMBL" id="GKV20760.1"/>
    </source>
</evidence>
<evidence type="ECO:0000313" key="8">
    <source>
        <dbReference type="Proteomes" id="UP001054252"/>
    </source>
</evidence>
<feature type="domain" description="Protein kinase" evidence="6">
    <location>
        <begin position="31"/>
        <end position="117"/>
    </location>
</feature>
<evidence type="ECO:0000256" key="2">
    <source>
        <dbReference type="ARBA" id="ARBA00022679"/>
    </source>
</evidence>
<dbReference type="Pfam" id="PF07714">
    <property type="entry name" value="PK_Tyr_Ser-Thr"/>
    <property type="match status" value="1"/>
</dbReference>
<dbReference type="Proteomes" id="UP001054252">
    <property type="component" value="Unassembled WGS sequence"/>
</dbReference>
<keyword evidence="4" id="KW-0418">Kinase</keyword>
<keyword evidence="8" id="KW-1185">Reference proteome</keyword>
<sequence>MYCFRTSSASLKIDGVKSFTYGEYASATNNFDSSAQIGQGGCGKVYIGTLADGTIVAIKCAQEGLLQGEKEFLIEIRLLSRLHHRNLVSLLGYCDEEGEQEWMGSLYKIGAKTQPNV</sequence>
<dbReference type="AlphaFoldDB" id="A0AAV5KAG4"/>
<gene>
    <name evidence="7" type="ORF">SLEP1_g30838</name>
</gene>
<evidence type="ECO:0000256" key="1">
    <source>
        <dbReference type="ARBA" id="ARBA00022527"/>
    </source>
</evidence>
<dbReference type="InterPro" id="IPR000719">
    <property type="entry name" value="Prot_kinase_dom"/>
</dbReference>
<evidence type="ECO:0000256" key="5">
    <source>
        <dbReference type="ARBA" id="ARBA00022840"/>
    </source>
</evidence>
<organism evidence="7 8">
    <name type="scientific">Rubroshorea leprosula</name>
    <dbReference type="NCBI Taxonomy" id="152421"/>
    <lineage>
        <taxon>Eukaryota</taxon>
        <taxon>Viridiplantae</taxon>
        <taxon>Streptophyta</taxon>
        <taxon>Embryophyta</taxon>
        <taxon>Tracheophyta</taxon>
        <taxon>Spermatophyta</taxon>
        <taxon>Magnoliopsida</taxon>
        <taxon>eudicotyledons</taxon>
        <taxon>Gunneridae</taxon>
        <taxon>Pentapetalae</taxon>
        <taxon>rosids</taxon>
        <taxon>malvids</taxon>
        <taxon>Malvales</taxon>
        <taxon>Dipterocarpaceae</taxon>
        <taxon>Rubroshorea</taxon>
    </lineage>
</organism>
<dbReference type="PANTHER" id="PTHR47989">
    <property type="entry name" value="OS01G0750732 PROTEIN"/>
    <property type="match status" value="1"/>
</dbReference>
<dbReference type="EMBL" id="BPVZ01000056">
    <property type="protein sequence ID" value="GKV20760.1"/>
    <property type="molecule type" value="Genomic_DNA"/>
</dbReference>
<proteinExistence type="predicted"/>
<protein>
    <recommendedName>
        <fullName evidence="6">Protein kinase domain-containing protein</fullName>
    </recommendedName>
</protein>
<evidence type="ECO:0000256" key="4">
    <source>
        <dbReference type="ARBA" id="ARBA00022777"/>
    </source>
</evidence>
<dbReference type="PANTHER" id="PTHR47989:SF62">
    <property type="entry name" value="OS05G0423500 PROTEIN"/>
    <property type="match status" value="1"/>
</dbReference>
<dbReference type="FunFam" id="3.30.200.20:FF:000039">
    <property type="entry name" value="receptor-like protein kinase FERONIA"/>
    <property type="match status" value="1"/>
</dbReference>
<reference evidence="7 8" key="1">
    <citation type="journal article" date="2021" name="Commun. Biol.">
        <title>The genome of Shorea leprosula (Dipterocarpaceae) highlights the ecological relevance of drought in aseasonal tropical rainforests.</title>
        <authorList>
            <person name="Ng K.K.S."/>
            <person name="Kobayashi M.J."/>
            <person name="Fawcett J.A."/>
            <person name="Hatakeyama M."/>
            <person name="Paape T."/>
            <person name="Ng C.H."/>
            <person name="Ang C.C."/>
            <person name="Tnah L.H."/>
            <person name="Lee C.T."/>
            <person name="Nishiyama T."/>
            <person name="Sese J."/>
            <person name="O'Brien M.J."/>
            <person name="Copetti D."/>
            <person name="Mohd Noor M.I."/>
            <person name="Ong R.C."/>
            <person name="Putra M."/>
            <person name="Sireger I.Z."/>
            <person name="Indrioko S."/>
            <person name="Kosugi Y."/>
            <person name="Izuno A."/>
            <person name="Isagi Y."/>
            <person name="Lee S.L."/>
            <person name="Shimizu K.K."/>
        </authorList>
    </citation>
    <scope>NUCLEOTIDE SEQUENCE [LARGE SCALE GENOMIC DNA]</scope>
    <source>
        <strain evidence="7">214</strain>
    </source>
</reference>
<dbReference type="GO" id="GO:0005524">
    <property type="term" value="F:ATP binding"/>
    <property type="evidence" value="ECO:0007669"/>
    <property type="project" value="UniProtKB-KW"/>
</dbReference>
<evidence type="ECO:0000259" key="6">
    <source>
        <dbReference type="PROSITE" id="PS50011"/>
    </source>
</evidence>
<keyword evidence="1" id="KW-0723">Serine/threonine-protein kinase</keyword>
<keyword evidence="3" id="KW-0547">Nucleotide-binding</keyword>
<dbReference type="PROSITE" id="PS50011">
    <property type="entry name" value="PROTEIN_KINASE_DOM"/>
    <property type="match status" value="1"/>
</dbReference>
<dbReference type="SUPFAM" id="SSF56112">
    <property type="entry name" value="Protein kinase-like (PK-like)"/>
    <property type="match status" value="1"/>
</dbReference>
<keyword evidence="2" id="KW-0808">Transferase</keyword>
<dbReference type="InterPro" id="IPR011009">
    <property type="entry name" value="Kinase-like_dom_sf"/>
</dbReference>
<dbReference type="Gene3D" id="3.30.200.20">
    <property type="entry name" value="Phosphorylase Kinase, domain 1"/>
    <property type="match status" value="1"/>
</dbReference>
<dbReference type="GO" id="GO:0004674">
    <property type="term" value="F:protein serine/threonine kinase activity"/>
    <property type="evidence" value="ECO:0007669"/>
    <property type="project" value="UniProtKB-KW"/>
</dbReference>